<dbReference type="Pfam" id="PF19030">
    <property type="entry name" value="TSP1_ADAMTS"/>
    <property type="match status" value="5"/>
</dbReference>
<dbReference type="EMBL" id="CAIIXF020000006">
    <property type="protein sequence ID" value="CAH1785820.1"/>
    <property type="molecule type" value="Genomic_DNA"/>
</dbReference>
<gene>
    <name evidence="4" type="ORF">OFUS_LOCUS11826</name>
</gene>
<comment type="subcellular location">
    <subcellularLocation>
        <location evidence="1">Secreted</location>
    </subcellularLocation>
</comment>
<proteinExistence type="predicted"/>
<dbReference type="PANTHER" id="PTHR13723:SF281">
    <property type="entry name" value="PAPILIN"/>
    <property type="match status" value="1"/>
</dbReference>
<dbReference type="GO" id="GO:0031012">
    <property type="term" value="C:extracellular matrix"/>
    <property type="evidence" value="ECO:0007669"/>
    <property type="project" value="TreeGrafter"/>
</dbReference>
<evidence type="ECO:0000313" key="5">
    <source>
        <dbReference type="Proteomes" id="UP000749559"/>
    </source>
</evidence>
<dbReference type="GO" id="GO:0005576">
    <property type="term" value="C:extracellular region"/>
    <property type="evidence" value="ECO:0007669"/>
    <property type="project" value="UniProtKB-SubCell"/>
</dbReference>
<evidence type="ECO:0000256" key="1">
    <source>
        <dbReference type="ARBA" id="ARBA00004613"/>
    </source>
</evidence>
<dbReference type="GO" id="GO:0004222">
    <property type="term" value="F:metalloendopeptidase activity"/>
    <property type="evidence" value="ECO:0007669"/>
    <property type="project" value="TreeGrafter"/>
</dbReference>
<dbReference type="InterPro" id="IPR036383">
    <property type="entry name" value="TSP1_rpt_sf"/>
</dbReference>
<dbReference type="OrthoDB" id="5781878at2759"/>
<dbReference type="Proteomes" id="UP000749559">
    <property type="component" value="Unassembled WGS sequence"/>
</dbReference>
<feature type="non-terminal residue" evidence="4">
    <location>
        <position position="1"/>
    </location>
</feature>
<accession>A0A8J1U1A8</accession>
<dbReference type="AlphaFoldDB" id="A0A8J1U1A8"/>
<dbReference type="Gene3D" id="2.20.100.10">
    <property type="entry name" value="Thrombospondin type-1 (TSP1) repeat"/>
    <property type="match status" value="4"/>
</dbReference>
<keyword evidence="5" id="KW-1185">Reference proteome</keyword>
<dbReference type="Gene3D" id="2.60.120.830">
    <property type="match status" value="1"/>
</dbReference>
<feature type="region of interest" description="Disordered" evidence="3">
    <location>
        <begin position="294"/>
        <end position="325"/>
    </location>
</feature>
<dbReference type="PANTHER" id="PTHR13723">
    <property type="entry name" value="ADAMTS A DISINTEGRIN AND METALLOPROTEASE WITH THROMBOSPONDIN MOTIFS PROTEASE"/>
    <property type="match status" value="1"/>
</dbReference>
<dbReference type="SMART" id="SM00209">
    <property type="entry name" value="TSP1"/>
    <property type="match status" value="5"/>
</dbReference>
<evidence type="ECO:0000313" key="4">
    <source>
        <dbReference type="EMBL" id="CAH1785820.1"/>
    </source>
</evidence>
<feature type="region of interest" description="Disordered" evidence="3">
    <location>
        <begin position="216"/>
        <end position="241"/>
    </location>
</feature>
<dbReference type="Pfam" id="PF05986">
    <property type="entry name" value="ADAMTS_spacer1"/>
    <property type="match status" value="1"/>
</dbReference>
<dbReference type="SUPFAM" id="SSF82895">
    <property type="entry name" value="TSP-1 type 1 repeat"/>
    <property type="match status" value="5"/>
</dbReference>
<reference evidence="4" key="1">
    <citation type="submission" date="2022-03" db="EMBL/GenBank/DDBJ databases">
        <authorList>
            <person name="Martin C."/>
        </authorList>
    </citation>
    <scope>NUCLEOTIDE SEQUENCE</scope>
</reference>
<keyword evidence="2" id="KW-0964">Secreted</keyword>
<evidence type="ECO:0000256" key="3">
    <source>
        <dbReference type="SAM" id="MobiDB-lite"/>
    </source>
</evidence>
<dbReference type="GO" id="GO:0006508">
    <property type="term" value="P:proteolysis"/>
    <property type="evidence" value="ECO:0007669"/>
    <property type="project" value="TreeGrafter"/>
</dbReference>
<dbReference type="InterPro" id="IPR010294">
    <property type="entry name" value="ADAMTS_spacer1"/>
</dbReference>
<dbReference type="InterPro" id="IPR000884">
    <property type="entry name" value="TSP1_rpt"/>
</dbReference>
<dbReference type="PROSITE" id="PS50092">
    <property type="entry name" value="TSP1"/>
    <property type="match status" value="4"/>
</dbReference>
<evidence type="ECO:0000256" key="2">
    <source>
        <dbReference type="ARBA" id="ARBA00022525"/>
    </source>
</evidence>
<organism evidence="4 5">
    <name type="scientific">Owenia fusiformis</name>
    <name type="common">Polychaete worm</name>
    <dbReference type="NCBI Taxonomy" id="6347"/>
    <lineage>
        <taxon>Eukaryota</taxon>
        <taxon>Metazoa</taxon>
        <taxon>Spiralia</taxon>
        <taxon>Lophotrochozoa</taxon>
        <taxon>Annelida</taxon>
        <taxon>Polychaeta</taxon>
        <taxon>Sedentaria</taxon>
        <taxon>Canalipalpata</taxon>
        <taxon>Sabellida</taxon>
        <taxon>Oweniida</taxon>
        <taxon>Oweniidae</taxon>
        <taxon>Owenia</taxon>
    </lineage>
</organism>
<sequence>LRRKITMSEKFQLHFGYNEVLDIPQAAKNIQLHTIVSSQIILALSQGDIAFFLTKNIPTGSPQTPDLIHIGGSIFTWSLHSNNLSIACAGPLNSTVHVTILCKSPQVDHRVNVTYSLPETVTEHIATPTYNIKPPETAAADDKLAKEIDPTTASGNAEIEHDNEIHDQIDDIGLRFPSTKLIPNLLRVNPVHTMGRFTNADPVSFIKGEKANELNPHKQAKDYSNTVKPPRAKGNLNTGTTLMSDASYDHYKNIKTPAMPQGVRKIIVLQKPGGQATTVANKVIRFLPEDTTHNSRASTSRFTLTSKPYTKTTSDTEQRSDNDLTSLLEGQDEDVYRWRRDIEGFCSSSCDSGVKVPYVICEDRYGNKVDNSFCDPSRRPLPTKQVCNGVPCKPRWETGAWGPCSATCDKGLQNRPVHCWLIIAPGMRSSLHDVMCDSAEKPSTERQCQVLPCTPTWFISEWSECSTDCGPGYKRRTVWCSGEICTGKRPKAHGHCLGKKCEGVQWSPGPWEKCDGKCGKGFRHRGLHCTTIGGRLLNERRCPSNEKPLTIEACSTTSASCPDALWVPQEWGACSVSCGDGVTTRKVICSRVANDTFEVLDKEECNIVDRPSNIARCRQQPCAPGWATTSFDDCPKDCGSEVKYAMRYAVCLQNDVISTRCKPNTQPRIYEKCPVNKCKEVCEDLPGNKCKLVSELNLCAVYGKKCCKSCSRSLKRLQ</sequence>
<dbReference type="InterPro" id="IPR050439">
    <property type="entry name" value="ADAMTS_ADAMTS-like"/>
</dbReference>
<comment type="caution">
    <text evidence="4">The sequence shown here is derived from an EMBL/GenBank/DDBJ whole genome shotgun (WGS) entry which is preliminary data.</text>
</comment>
<protein>
    <submittedName>
        <fullName evidence="4">Uncharacterized protein</fullName>
    </submittedName>
</protein>
<name>A0A8J1U1A8_OWEFU</name>
<feature type="compositionally biased region" description="Polar residues" evidence="3">
    <location>
        <begin position="294"/>
        <end position="313"/>
    </location>
</feature>
<dbReference type="GO" id="GO:0030198">
    <property type="term" value="P:extracellular matrix organization"/>
    <property type="evidence" value="ECO:0007669"/>
    <property type="project" value="TreeGrafter"/>
</dbReference>